<reference evidence="3 4" key="1">
    <citation type="submission" date="2018-01" db="EMBL/GenBank/DDBJ databases">
        <title>Genomic Encyclopedia of Archaeal and Bacterial Type Strains, Phase II (KMG-II): from individual species to whole genera.</title>
        <authorList>
            <person name="Goeker M."/>
        </authorList>
    </citation>
    <scope>NUCLEOTIDE SEQUENCE [LARGE SCALE GENOMIC DNA]</scope>
    <source>
        <strain evidence="3 4">DSM 12048</strain>
    </source>
</reference>
<keyword evidence="1" id="KW-0460">Magnesium</keyword>
<evidence type="ECO:0000259" key="2">
    <source>
        <dbReference type="Pfam" id="PF12804"/>
    </source>
</evidence>
<evidence type="ECO:0000313" key="4">
    <source>
        <dbReference type="Proteomes" id="UP000239736"/>
    </source>
</evidence>
<dbReference type="InterPro" id="IPR029044">
    <property type="entry name" value="Nucleotide-diphossugar_trans"/>
</dbReference>
<gene>
    <name evidence="3" type="ORF">LV82_00717</name>
</gene>
<accession>A0A2S5JJF8</accession>
<name>A0A2S5JJF8_9RHOB</name>
<sequence length="201" mass="21441">MPDVVILIPAAGKSSRMHGHDKLTVEIDGRPLLARAAAAARATGAEVIVTLPAAGPHMATRRAALAGLDVRVVQINDFQDGMSASLRAGVAIAGSAEGLMVHLPDMPELTTQDLRRVISAFASNPNRPVRGAEETGRPGHPVILPRRLFQEISVLAGDCGAARVLQGENVLLVPLPGRHATTDLDTEDDFKRWFSRRQDQA</sequence>
<evidence type="ECO:0000256" key="1">
    <source>
        <dbReference type="ARBA" id="ARBA00022842"/>
    </source>
</evidence>
<dbReference type="Gene3D" id="3.90.550.10">
    <property type="entry name" value="Spore Coat Polysaccharide Biosynthesis Protein SpsA, Chain A"/>
    <property type="match status" value="1"/>
</dbReference>
<feature type="domain" description="MobA-like NTP transferase" evidence="2">
    <location>
        <begin position="7"/>
        <end position="166"/>
    </location>
</feature>
<proteinExistence type="predicted"/>
<dbReference type="GO" id="GO:0016779">
    <property type="term" value="F:nucleotidyltransferase activity"/>
    <property type="evidence" value="ECO:0007669"/>
    <property type="project" value="UniProtKB-KW"/>
</dbReference>
<keyword evidence="3" id="KW-0808">Transferase</keyword>
<dbReference type="Proteomes" id="UP000239736">
    <property type="component" value="Unassembled WGS sequence"/>
</dbReference>
<evidence type="ECO:0000313" key="3">
    <source>
        <dbReference type="EMBL" id="PPB81508.1"/>
    </source>
</evidence>
<organism evidence="3 4">
    <name type="scientific">Albidovulum inexpectatum</name>
    <dbReference type="NCBI Taxonomy" id="196587"/>
    <lineage>
        <taxon>Bacteria</taxon>
        <taxon>Pseudomonadati</taxon>
        <taxon>Pseudomonadota</taxon>
        <taxon>Alphaproteobacteria</taxon>
        <taxon>Rhodobacterales</taxon>
        <taxon>Paracoccaceae</taxon>
        <taxon>Albidovulum</taxon>
    </lineage>
</organism>
<dbReference type="OrthoDB" id="9779263at2"/>
<dbReference type="RefSeq" id="WP_104069361.1">
    <property type="nucleotide sequence ID" value="NZ_PRDS01000002.1"/>
</dbReference>
<dbReference type="PANTHER" id="PTHR43777">
    <property type="entry name" value="MOLYBDENUM COFACTOR CYTIDYLYLTRANSFERASE"/>
    <property type="match status" value="1"/>
</dbReference>
<dbReference type="SUPFAM" id="SSF53448">
    <property type="entry name" value="Nucleotide-diphospho-sugar transferases"/>
    <property type="match status" value="1"/>
</dbReference>
<dbReference type="InterPro" id="IPR025877">
    <property type="entry name" value="MobA-like_NTP_Trfase"/>
</dbReference>
<dbReference type="Pfam" id="PF12804">
    <property type="entry name" value="NTP_transf_3"/>
    <property type="match status" value="1"/>
</dbReference>
<keyword evidence="3" id="KW-0548">Nucleotidyltransferase</keyword>
<protein>
    <submittedName>
        <fullName evidence="3">CTP:molybdopterin cytidylyltransferase MocA</fullName>
    </submittedName>
</protein>
<comment type="caution">
    <text evidence="3">The sequence shown here is derived from an EMBL/GenBank/DDBJ whole genome shotgun (WGS) entry which is preliminary data.</text>
</comment>
<keyword evidence="4" id="KW-1185">Reference proteome</keyword>
<dbReference type="CDD" id="cd04182">
    <property type="entry name" value="GT_2_like_f"/>
    <property type="match status" value="1"/>
</dbReference>
<dbReference type="AlphaFoldDB" id="A0A2S5JJF8"/>
<dbReference type="EMBL" id="PRDS01000002">
    <property type="protein sequence ID" value="PPB81508.1"/>
    <property type="molecule type" value="Genomic_DNA"/>
</dbReference>
<dbReference type="PANTHER" id="PTHR43777:SF1">
    <property type="entry name" value="MOLYBDENUM COFACTOR CYTIDYLYLTRANSFERASE"/>
    <property type="match status" value="1"/>
</dbReference>